<protein>
    <submittedName>
        <fullName evidence="1">Uncharacterized protein</fullName>
    </submittedName>
</protein>
<proteinExistence type="predicted"/>
<organism evidence="1 2">
    <name type="scientific">Anopheles quadriannulatus</name>
    <name type="common">Mosquito</name>
    <dbReference type="NCBI Taxonomy" id="34691"/>
    <lineage>
        <taxon>Eukaryota</taxon>
        <taxon>Metazoa</taxon>
        <taxon>Ecdysozoa</taxon>
        <taxon>Arthropoda</taxon>
        <taxon>Hexapoda</taxon>
        <taxon>Insecta</taxon>
        <taxon>Pterygota</taxon>
        <taxon>Neoptera</taxon>
        <taxon>Endopterygota</taxon>
        <taxon>Diptera</taxon>
        <taxon>Nematocera</taxon>
        <taxon>Culicoidea</taxon>
        <taxon>Culicidae</taxon>
        <taxon>Anophelinae</taxon>
        <taxon>Anopheles</taxon>
    </lineage>
</organism>
<keyword evidence="2" id="KW-1185">Reference proteome</keyword>
<accession>A0A182X4Z2</accession>
<evidence type="ECO:0000313" key="2">
    <source>
        <dbReference type="Proteomes" id="UP000076407"/>
    </source>
</evidence>
<reference evidence="1" key="1">
    <citation type="submission" date="2020-05" db="UniProtKB">
        <authorList>
            <consortium name="EnsemblMetazoa"/>
        </authorList>
    </citation>
    <scope>IDENTIFICATION</scope>
    <source>
        <strain evidence="1">SANGQUA</strain>
    </source>
</reference>
<dbReference type="STRING" id="34691.A0A182X4Z2"/>
<evidence type="ECO:0000313" key="1">
    <source>
        <dbReference type="EnsemblMetazoa" id="AQUA004870-PA"/>
    </source>
</evidence>
<dbReference type="VEuPathDB" id="VectorBase:AQUA004870"/>
<dbReference type="EnsemblMetazoa" id="AQUA004870-RA">
    <property type="protein sequence ID" value="AQUA004870-PA"/>
    <property type="gene ID" value="AQUA004870"/>
</dbReference>
<sequence length="86" mass="9909">MWSAIEQTRPLQGYVLQSVIKLNDLNVRINSRCEAVQQEVDACVDEEHRCTLSERIGNIRQAKIKIIMAKKLDLGTEERGKKDRDL</sequence>
<dbReference type="Proteomes" id="UP000076407">
    <property type="component" value="Unassembled WGS sequence"/>
</dbReference>
<name>A0A182X4Z2_ANOQN</name>
<dbReference type="AlphaFoldDB" id="A0A182X4Z2"/>